<accession>A0AAV3P7M9</accession>
<dbReference type="EMBL" id="BAABME010001043">
    <property type="protein sequence ID" value="GAA0147178.1"/>
    <property type="molecule type" value="Genomic_DNA"/>
</dbReference>
<evidence type="ECO:0000313" key="2">
    <source>
        <dbReference type="EMBL" id="GAA0147178.1"/>
    </source>
</evidence>
<gene>
    <name evidence="2" type="ORF">LIER_06943</name>
</gene>
<feature type="region of interest" description="Disordered" evidence="1">
    <location>
        <begin position="105"/>
        <end position="167"/>
    </location>
</feature>
<comment type="caution">
    <text evidence="2">The sequence shown here is derived from an EMBL/GenBank/DDBJ whole genome shotgun (WGS) entry which is preliminary data.</text>
</comment>
<evidence type="ECO:0000313" key="3">
    <source>
        <dbReference type="Proteomes" id="UP001454036"/>
    </source>
</evidence>
<dbReference type="AlphaFoldDB" id="A0AAV3P7M9"/>
<organism evidence="2 3">
    <name type="scientific">Lithospermum erythrorhizon</name>
    <name type="common">Purple gromwell</name>
    <name type="synonym">Lithospermum officinale var. erythrorhizon</name>
    <dbReference type="NCBI Taxonomy" id="34254"/>
    <lineage>
        <taxon>Eukaryota</taxon>
        <taxon>Viridiplantae</taxon>
        <taxon>Streptophyta</taxon>
        <taxon>Embryophyta</taxon>
        <taxon>Tracheophyta</taxon>
        <taxon>Spermatophyta</taxon>
        <taxon>Magnoliopsida</taxon>
        <taxon>eudicotyledons</taxon>
        <taxon>Gunneridae</taxon>
        <taxon>Pentapetalae</taxon>
        <taxon>asterids</taxon>
        <taxon>lamiids</taxon>
        <taxon>Boraginales</taxon>
        <taxon>Boraginaceae</taxon>
        <taxon>Boraginoideae</taxon>
        <taxon>Lithospermeae</taxon>
        <taxon>Lithospermum</taxon>
    </lineage>
</organism>
<name>A0AAV3P7M9_LITER</name>
<evidence type="ECO:0000256" key="1">
    <source>
        <dbReference type="SAM" id="MobiDB-lite"/>
    </source>
</evidence>
<proteinExistence type="predicted"/>
<feature type="compositionally biased region" description="Low complexity" evidence="1">
    <location>
        <begin position="113"/>
        <end position="135"/>
    </location>
</feature>
<reference evidence="2 3" key="1">
    <citation type="submission" date="2024-01" db="EMBL/GenBank/DDBJ databases">
        <title>The complete chloroplast genome sequence of Lithospermum erythrorhizon: insights into the phylogenetic relationship among Boraginaceae species and the maternal lineages of purple gromwells.</title>
        <authorList>
            <person name="Okada T."/>
            <person name="Watanabe K."/>
        </authorList>
    </citation>
    <scope>NUCLEOTIDE SEQUENCE [LARGE SCALE GENOMIC DNA]</scope>
</reference>
<keyword evidence="3" id="KW-1185">Reference proteome</keyword>
<protein>
    <submittedName>
        <fullName evidence="2">Uncharacterized protein</fullName>
    </submittedName>
</protein>
<sequence>MCPLYLDKEDASLYLFQQCPYTWEVSRLFQAPNASVDTKDFLEFFFGNMDRKDFCCWMIGMWESCHQRNIALNGETIERPQEVVKFVPNFLRRFDEAAEILSKYKSTHEEQESGSSAGGDSEALVAPRASRPQRAARAKVVQILSDSDDDDEDDYDEESDDFSEDDD</sequence>
<dbReference type="Proteomes" id="UP001454036">
    <property type="component" value="Unassembled WGS sequence"/>
</dbReference>
<feature type="compositionally biased region" description="Acidic residues" evidence="1">
    <location>
        <begin position="146"/>
        <end position="167"/>
    </location>
</feature>